<dbReference type="AlphaFoldDB" id="A0A558GYX7"/>
<evidence type="ECO:0000313" key="3">
    <source>
        <dbReference type="Proteomes" id="UP000316500"/>
    </source>
</evidence>
<dbReference type="Proteomes" id="UP000316500">
    <property type="component" value="Unassembled WGS sequence"/>
</dbReference>
<reference evidence="2 3" key="1">
    <citation type="submission" date="2019-07" db="EMBL/GenBank/DDBJ databases">
        <title>Diversity of Bacteria from Kongsfjorden, Arctic.</title>
        <authorList>
            <person name="Yu Y."/>
        </authorList>
    </citation>
    <scope>NUCLEOTIDE SEQUENCE [LARGE SCALE GENOMIC DNA]</scope>
    <source>
        <strain evidence="2 3">SM1928</strain>
    </source>
</reference>
<gene>
    <name evidence="2" type="ORF">FQP90_13400</name>
</gene>
<evidence type="ECO:0000313" key="2">
    <source>
        <dbReference type="EMBL" id="TVU62045.1"/>
    </source>
</evidence>
<feature type="transmembrane region" description="Helical" evidence="1">
    <location>
        <begin position="20"/>
        <end position="40"/>
    </location>
</feature>
<dbReference type="OrthoDB" id="4951702at2"/>
<proteinExistence type="predicted"/>
<protein>
    <submittedName>
        <fullName evidence="2">Uncharacterized protein</fullName>
    </submittedName>
</protein>
<organism evidence="2 3">
    <name type="scientific">Paenarthrobacter nitroguajacolicus</name>
    <name type="common">Arthrobacter nitroguajacolicus</name>
    <dbReference type="NCBI Taxonomy" id="211146"/>
    <lineage>
        <taxon>Bacteria</taxon>
        <taxon>Bacillati</taxon>
        <taxon>Actinomycetota</taxon>
        <taxon>Actinomycetes</taxon>
        <taxon>Micrococcales</taxon>
        <taxon>Micrococcaceae</taxon>
        <taxon>Paenarthrobacter</taxon>
    </lineage>
</organism>
<keyword evidence="1" id="KW-0472">Membrane</keyword>
<feature type="transmembrane region" description="Helical" evidence="1">
    <location>
        <begin position="52"/>
        <end position="70"/>
    </location>
</feature>
<evidence type="ECO:0000256" key="1">
    <source>
        <dbReference type="SAM" id="Phobius"/>
    </source>
</evidence>
<dbReference type="RefSeq" id="WP_144651254.1">
    <property type="nucleotide sequence ID" value="NZ_VNFK01000009.1"/>
</dbReference>
<keyword evidence="1" id="KW-1133">Transmembrane helix</keyword>
<comment type="caution">
    <text evidence="2">The sequence shown here is derived from an EMBL/GenBank/DDBJ whole genome shotgun (WGS) entry which is preliminary data.</text>
</comment>
<name>A0A558GYX7_PAENT</name>
<accession>A0A558GYX7</accession>
<sequence>MTDPAPLPGTGRAHRGLRWFRFLAVLFTIAAAASLVLVAIDLFIGRPAAGDLFITGLNALAAVVLWRELAKQAGE</sequence>
<dbReference type="EMBL" id="VNFK01000009">
    <property type="protein sequence ID" value="TVU62045.1"/>
    <property type="molecule type" value="Genomic_DNA"/>
</dbReference>
<keyword evidence="1" id="KW-0812">Transmembrane</keyword>